<dbReference type="HOGENOM" id="CLU_017709_1_0_1"/>
<organism evidence="9 10">
    <name type="scientific">Capronia epimyces CBS 606.96</name>
    <dbReference type="NCBI Taxonomy" id="1182542"/>
    <lineage>
        <taxon>Eukaryota</taxon>
        <taxon>Fungi</taxon>
        <taxon>Dikarya</taxon>
        <taxon>Ascomycota</taxon>
        <taxon>Pezizomycotina</taxon>
        <taxon>Eurotiomycetes</taxon>
        <taxon>Chaetothyriomycetidae</taxon>
        <taxon>Chaetothyriales</taxon>
        <taxon>Herpotrichiellaceae</taxon>
        <taxon>Capronia</taxon>
    </lineage>
</organism>
<feature type="domain" description="Glucose receptor Git3-like N-terminal" evidence="7">
    <location>
        <begin position="21"/>
        <end position="208"/>
    </location>
</feature>
<evidence type="ECO:0000259" key="8">
    <source>
        <dbReference type="Pfam" id="PF11970"/>
    </source>
</evidence>
<dbReference type="InterPro" id="IPR022596">
    <property type="entry name" value="GPR1/2/3_C"/>
</dbReference>
<feature type="transmembrane region" description="Helical" evidence="6">
    <location>
        <begin position="183"/>
        <end position="203"/>
    </location>
</feature>
<name>W9XWL8_9EURO</name>
<feature type="transmembrane region" description="Helical" evidence="6">
    <location>
        <begin position="371"/>
        <end position="391"/>
    </location>
</feature>
<dbReference type="GeneID" id="19169418"/>
<evidence type="ECO:0000259" key="7">
    <source>
        <dbReference type="Pfam" id="PF11710"/>
    </source>
</evidence>
<keyword evidence="4 6" id="KW-0472">Membrane</keyword>
<evidence type="ECO:0000256" key="6">
    <source>
        <dbReference type="SAM" id="Phobius"/>
    </source>
</evidence>
<feature type="transmembrane region" description="Helical" evidence="6">
    <location>
        <begin position="403"/>
        <end position="420"/>
    </location>
</feature>
<evidence type="ECO:0000313" key="9">
    <source>
        <dbReference type="EMBL" id="EXJ84633.1"/>
    </source>
</evidence>
<reference evidence="9 10" key="1">
    <citation type="submission" date="2013-03" db="EMBL/GenBank/DDBJ databases">
        <title>The Genome Sequence of Capronia epimyces CBS 606.96.</title>
        <authorList>
            <consortium name="The Broad Institute Genomics Platform"/>
            <person name="Cuomo C."/>
            <person name="de Hoog S."/>
            <person name="Gorbushina A."/>
            <person name="Walker B."/>
            <person name="Young S.K."/>
            <person name="Zeng Q."/>
            <person name="Gargeya S."/>
            <person name="Fitzgerald M."/>
            <person name="Haas B."/>
            <person name="Abouelleil A."/>
            <person name="Allen A.W."/>
            <person name="Alvarado L."/>
            <person name="Arachchi H.M."/>
            <person name="Berlin A.M."/>
            <person name="Chapman S.B."/>
            <person name="Gainer-Dewar J."/>
            <person name="Goldberg J."/>
            <person name="Griggs A."/>
            <person name="Gujja S."/>
            <person name="Hansen M."/>
            <person name="Howarth C."/>
            <person name="Imamovic A."/>
            <person name="Ireland A."/>
            <person name="Larimer J."/>
            <person name="McCowan C."/>
            <person name="Murphy C."/>
            <person name="Pearson M."/>
            <person name="Poon T.W."/>
            <person name="Priest M."/>
            <person name="Roberts A."/>
            <person name="Saif S."/>
            <person name="Shea T."/>
            <person name="Sisk P."/>
            <person name="Sykes S."/>
            <person name="Wortman J."/>
            <person name="Nusbaum C."/>
            <person name="Birren B."/>
        </authorList>
    </citation>
    <scope>NUCLEOTIDE SEQUENCE [LARGE SCALE GENOMIC DNA]</scope>
    <source>
        <strain evidence="9 10">CBS 606.96</strain>
    </source>
</reference>
<comment type="subcellular location">
    <subcellularLocation>
        <location evidence="1">Membrane</location>
        <topology evidence="1">Multi-pass membrane protein</topology>
    </subcellularLocation>
</comment>
<comment type="caution">
    <text evidence="9">The sequence shown here is derived from an EMBL/GenBank/DDBJ whole genome shotgun (WGS) entry which is preliminary data.</text>
</comment>
<dbReference type="RefSeq" id="XP_007733618.1">
    <property type="nucleotide sequence ID" value="XM_007735428.1"/>
</dbReference>
<gene>
    <name evidence="9" type="ORF">A1O3_05303</name>
</gene>
<dbReference type="GO" id="GO:0004930">
    <property type="term" value="F:G protein-coupled receptor activity"/>
    <property type="evidence" value="ECO:0007669"/>
    <property type="project" value="TreeGrafter"/>
</dbReference>
<proteinExistence type="predicted"/>
<dbReference type="eggNOG" id="ENOG502QU8E">
    <property type="taxonomic scope" value="Eukaryota"/>
</dbReference>
<dbReference type="OrthoDB" id="100006at2759"/>
<dbReference type="GO" id="GO:0007189">
    <property type="term" value="P:adenylate cyclase-activating G protein-coupled receptor signaling pathway"/>
    <property type="evidence" value="ECO:0007669"/>
    <property type="project" value="TreeGrafter"/>
</dbReference>
<evidence type="ECO:0000256" key="2">
    <source>
        <dbReference type="ARBA" id="ARBA00022692"/>
    </source>
</evidence>
<dbReference type="SUPFAM" id="SSF81321">
    <property type="entry name" value="Family A G protein-coupled receptor-like"/>
    <property type="match status" value="1"/>
</dbReference>
<feature type="transmembrane region" description="Helical" evidence="6">
    <location>
        <begin position="139"/>
        <end position="163"/>
    </location>
</feature>
<evidence type="ECO:0000313" key="10">
    <source>
        <dbReference type="Proteomes" id="UP000019478"/>
    </source>
</evidence>
<dbReference type="Pfam" id="PF11710">
    <property type="entry name" value="Git3"/>
    <property type="match status" value="1"/>
</dbReference>
<dbReference type="InterPro" id="IPR023041">
    <property type="entry name" value="Glucose_rcpt_Git3-like_N"/>
</dbReference>
<evidence type="ECO:0000256" key="5">
    <source>
        <dbReference type="SAM" id="MobiDB-lite"/>
    </source>
</evidence>
<keyword evidence="10" id="KW-1185">Reference proteome</keyword>
<evidence type="ECO:0000256" key="1">
    <source>
        <dbReference type="ARBA" id="ARBA00004141"/>
    </source>
</evidence>
<dbReference type="PANTHER" id="PTHR23112:SF37">
    <property type="entry name" value="G PROTEIN-COUPLED RECEPTOR GPR1"/>
    <property type="match status" value="1"/>
</dbReference>
<feature type="transmembrane region" description="Helical" evidence="6">
    <location>
        <begin position="20"/>
        <end position="43"/>
    </location>
</feature>
<dbReference type="AlphaFoldDB" id="W9XWL8"/>
<dbReference type="GO" id="GO:0005886">
    <property type="term" value="C:plasma membrane"/>
    <property type="evidence" value="ECO:0007669"/>
    <property type="project" value="TreeGrafter"/>
</dbReference>
<evidence type="ECO:0008006" key="11">
    <source>
        <dbReference type="Google" id="ProtNLM"/>
    </source>
</evidence>
<dbReference type="EMBL" id="AMGY01000004">
    <property type="protein sequence ID" value="EXJ84633.1"/>
    <property type="molecule type" value="Genomic_DNA"/>
</dbReference>
<accession>W9XWL8</accession>
<evidence type="ECO:0000256" key="3">
    <source>
        <dbReference type="ARBA" id="ARBA00022989"/>
    </source>
</evidence>
<keyword evidence="2 6" id="KW-0812">Transmembrane</keyword>
<feature type="domain" description="G protein-coupled receptor GPR1/2/3 C-terminal" evidence="8">
    <location>
        <begin position="362"/>
        <end position="416"/>
    </location>
</feature>
<dbReference type="Proteomes" id="UP000019478">
    <property type="component" value="Unassembled WGS sequence"/>
</dbReference>
<dbReference type="STRING" id="1182542.W9XWL8"/>
<evidence type="ECO:0000256" key="4">
    <source>
        <dbReference type="ARBA" id="ARBA00023136"/>
    </source>
</evidence>
<keyword evidence="3 6" id="KW-1133">Transmembrane helix</keyword>
<dbReference type="Pfam" id="PF11970">
    <property type="entry name" value="GPR_Gpa2_C"/>
    <property type="match status" value="1"/>
</dbReference>
<dbReference type="Gene3D" id="1.20.1070.10">
    <property type="entry name" value="Rhodopsin 7-helix transmembrane proteins"/>
    <property type="match status" value="1"/>
</dbReference>
<protein>
    <recommendedName>
        <fullName evidence="11">G-protein coupled receptors family 2 profile 2 domain-containing protein</fullName>
    </recommendedName>
</protein>
<dbReference type="PANTHER" id="PTHR23112">
    <property type="entry name" value="G PROTEIN-COUPLED RECEPTOR 157-RELATED"/>
    <property type="match status" value="1"/>
</dbReference>
<feature type="compositionally biased region" description="Polar residues" evidence="5">
    <location>
        <begin position="322"/>
        <end position="332"/>
    </location>
</feature>
<feature type="transmembrane region" description="Helical" evidence="6">
    <location>
        <begin position="55"/>
        <end position="78"/>
    </location>
</feature>
<feature type="transmembrane region" description="Helical" evidence="6">
    <location>
        <begin position="98"/>
        <end position="119"/>
    </location>
</feature>
<sequence>MVPHHPKSAGGSLSSSQNRAILITTLTCSSLSFCIVLYALRIFIIKRRSFRHRLVMHLILSNTLKAGLYFVFPIVVFARGPVQSSSTWCQASGFLLEFGIEAADMSILIIALHSMVYVLRPNMNSGEGGLYSCRNWIYLFWLGPPLLAASLAFIKGGHGYVTAGTFCYLPKRPYWYRLALSWVPRYLIIGVIVVMYIWLYVYVHIRFRGFGNIDLSDTSHGSSWDSRRKSSTRPIDMEKNLTGVSARQMRIRSQDLSFQQVPPSGQLEPWDYVEFITTQSLPSRVPTADADGENLPCTARGCSWSGDTQTPVGDGSVRAGIPNSSWAESGKTSRVPATMPSHAPNLLQPVATSDVVNDPLRQTRIAIRKQLRYMFVYPAVYVVMWSFPFAQHALNYNDYYVEHPVFWLNLVTALVYHFLLDGKVSPNRRLLVAGEPGMDMAAHQDLFTAFRAVSTTTERCAMAGSEFFFRYNVTGGFTHPVQEPRKASKNPAFND</sequence>
<feature type="region of interest" description="Disordered" evidence="5">
    <location>
        <begin position="306"/>
        <end position="335"/>
    </location>
</feature>